<dbReference type="Proteomes" id="UP001524435">
    <property type="component" value="Unassembled WGS sequence"/>
</dbReference>
<name>A0ABT1SNE5_9FIRM</name>
<protein>
    <submittedName>
        <fullName evidence="1">Uncharacterized protein</fullName>
    </submittedName>
</protein>
<keyword evidence="2" id="KW-1185">Reference proteome</keyword>
<evidence type="ECO:0000313" key="2">
    <source>
        <dbReference type="Proteomes" id="UP001524435"/>
    </source>
</evidence>
<organism evidence="1 2">
    <name type="scientific">Massilicoli timonensis</name>
    <dbReference type="NCBI Taxonomy" id="2015901"/>
    <lineage>
        <taxon>Bacteria</taxon>
        <taxon>Bacillati</taxon>
        <taxon>Bacillota</taxon>
        <taxon>Erysipelotrichia</taxon>
        <taxon>Erysipelotrichales</taxon>
        <taxon>Erysipelotrichaceae</taxon>
        <taxon>Massilicoli</taxon>
    </lineage>
</organism>
<feature type="non-terminal residue" evidence="1">
    <location>
        <position position="1"/>
    </location>
</feature>
<dbReference type="RefSeq" id="WP_256198392.1">
    <property type="nucleotide sequence ID" value="NZ_JANGCH010000049.1"/>
</dbReference>
<gene>
    <name evidence="1" type="ORF">NE663_10955</name>
</gene>
<accession>A0ABT1SNE5</accession>
<feature type="non-terminal residue" evidence="1">
    <location>
        <position position="84"/>
    </location>
</feature>
<dbReference type="EMBL" id="JANGCH010000049">
    <property type="protein sequence ID" value="MCQ5122757.1"/>
    <property type="molecule type" value="Genomic_DNA"/>
</dbReference>
<sequence>PTTEEFIQQLTARVAALEEIVGEEEYELRYSGEQTDELLDGGTAVFRAKTAAQIVSLVNRLYPLYMRWGSFTVNMKVNADNGSQ</sequence>
<proteinExistence type="predicted"/>
<comment type="caution">
    <text evidence="1">The sequence shown here is derived from an EMBL/GenBank/DDBJ whole genome shotgun (WGS) entry which is preliminary data.</text>
</comment>
<reference evidence="1 2" key="1">
    <citation type="submission" date="2022-06" db="EMBL/GenBank/DDBJ databases">
        <title>Isolation of gut microbiota from human fecal samples.</title>
        <authorList>
            <person name="Pamer E.G."/>
            <person name="Barat B."/>
            <person name="Waligurski E."/>
            <person name="Medina S."/>
            <person name="Paddock L."/>
            <person name="Mostad J."/>
        </authorList>
    </citation>
    <scope>NUCLEOTIDE SEQUENCE [LARGE SCALE GENOMIC DNA]</scope>
    <source>
        <strain evidence="1 2">DFI.6.1</strain>
    </source>
</reference>
<evidence type="ECO:0000313" key="1">
    <source>
        <dbReference type="EMBL" id="MCQ5122757.1"/>
    </source>
</evidence>